<sequence>MNDILSGQYSTYILAMFSAVLFSVGYLFRSIKQNKQNKKLALYHLLEIWHRVSALKQNTFEKLYDQLISDFKLQLPQEIVSQSNHFEEQLKSLLIPQTASNLTNFLNSDISSYQEQYSKALELIAIDAPILAYKISSSTNIQDLISLLDEYIGQAKPVLATLDTNEQDADSLTSHMSDSLHGLALKDLENDILALARKIGFFTYLSCKKQIKHRKNKLNGENLEELKEQLNTLMSQTFPQINFNNNRKE</sequence>
<keyword evidence="1" id="KW-1133">Transmembrane helix</keyword>
<dbReference type="Proteomes" id="UP000304864">
    <property type="component" value="Chromosome"/>
</dbReference>
<name>A0A4V1HHP9_9GAMM</name>
<keyword evidence="1" id="KW-0472">Membrane</keyword>
<dbReference type="OrthoDB" id="7064568at2"/>
<reference evidence="2 3" key="1">
    <citation type="submission" date="2019-05" db="EMBL/GenBank/DDBJ databases">
        <title>Thiomicrorhabdus sediminis sp. nov, a novel sulfur-oxidizing bacterium isolated from coastal sediment.</title>
        <authorList>
            <person name="Liu X."/>
        </authorList>
    </citation>
    <scope>NUCLEOTIDE SEQUENCE [LARGE SCALE GENOMIC DNA]</scope>
    <source>
        <strain evidence="2 3">G1</strain>
    </source>
</reference>
<evidence type="ECO:0000313" key="3">
    <source>
        <dbReference type="Proteomes" id="UP000304864"/>
    </source>
</evidence>
<gene>
    <name evidence="2" type="ORF">FE785_03585</name>
</gene>
<dbReference type="RefSeq" id="WP_138564460.1">
    <property type="nucleotide sequence ID" value="NZ_CP040602.1"/>
</dbReference>
<organism evidence="2 3">
    <name type="scientific">Thiomicrorhabdus sediminis</name>
    <dbReference type="NCBI Taxonomy" id="2580412"/>
    <lineage>
        <taxon>Bacteria</taxon>
        <taxon>Pseudomonadati</taxon>
        <taxon>Pseudomonadota</taxon>
        <taxon>Gammaproteobacteria</taxon>
        <taxon>Thiotrichales</taxon>
        <taxon>Piscirickettsiaceae</taxon>
        <taxon>Thiomicrorhabdus</taxon>
    </lineage>
</organism>
<feature type="transmembrane region" description="Helical" evidence="1">
    <location>
        <begin position="12"/>
        <end position="29"/>
    </location>
</feature>
<dbReference type="EMBL" id="CP040602">
    <property type="protein sequence ID" value="QCU89783.1"/>
    <property type="molecule type" value="Genomic_DNA"/>
</dbReference>
<keyword evidence="1" id="KW-0812">Transmembrane</keyword>
<protein>
    <submittedName>
        <fullName evidence="2">Uncharacterized protein</fullName>
    </submittedName>
</protein>
<evidence type="ECO:0000313" key="2">
    <source>
        <dbReference type="EMBL" id="QCU89783.1"/>
    </source>
</evidence>
<keyword evidence="3" id="KW-1185">Reference proteome</keyword>
<proteinExistence type="predicted"/>
<evidence type="ECO:0000256" key="1">
    <source>
        <dbReference type="SAM" id="Phobius"/>
    </source>
</evidence>
<accession>A0A4V1HHP9</accession>
<dbReference type="AlphaFoldDB" id="A0A4V1HHP9"/>
<dbReference type="KEGG" id="thig:FE785_03585"/>